<gene>
    <name evidence="3" type="ORF">CSTERTH_11830</name>
</gene>
<dbReference type="PANTHER" id="PTHR30337">
    <property type="entry name" value="COMPONENT OF ATP-DEPENDENT DSDNA EXONUCLEASE"/>
    <property type="match status" value="1"/>
</dbReference>
<feature type="domain" description="Calcineurin-like phosphoesterase" evidence="2">
    <location>
        <begin position="7"/>
        <end position="197"/>
    </location>
</feature>
<dbReference type="EMBL" id="CP014672">
    <property type="protein sequence ID" value="ANW99676.1"/>
    <property type="molecule type" value="Genomic_DNA"/>
</dbReference>
<dbReference type="InterPro" id="IPR004843">
    <property type="entry name" value="Calcineurin-like_PHP"/>
</dbReference>
<dbReference type="RefSeq" id="WP_015360106.1">
    <property type="nucleotide sequence ID" value="NZ_CP014672.1"/>
</dbReference>
<dbReference type="Pfam" id="PF00149">
    <property type="entry name" value="Metallophos"/>
    <property type="match status" value="1"/>
</dbReference>
<accession>A0A1B1YFY0</accession>
<sequence>MEKRVSFIHCADIHLDAPFSVLGKENLSAERRKDLKRTFEKIIELVLEKNADFLLVAGDLYEHRYVTRSTITWVNEQFKKLGRKPVIIIPGNHDPYVRNSWYRSYRWNDNVHILTSENPDYFDENLNVYFYGIGFDAFHQETLPVQKPPEVLPERINICLFHGTLKMQFTEDPYNPAELDYLTGLGFDYYAVGHFHTKDEGLFGKGIINPGSPEPLGFDEKGEHGVYLVELTKGDTLKRQCTFIRTQQRAYYELDIDIGDVESTDMLTEKISNTLCRYDSRKNILRINLTGRLNQDFHVDVGFLERRFETDCFSVWFTDNTKPGYDLEALSKEKTLAGVFVKKMKERIDNADEKEKPVLEKALYFGLEALFEGSLNISE</sequence>
<dbReference type="Gene3D" id="3.60.21.10">
    <property type="match status" value="1"/>
</dbReference>
<organism evidence="3 4">
    <name type="scientific">Thermoclostridium stercorarium subsp. thermolacticum DSM 2910</name>
    <dbReference type="NCBI Taxonomy" id="1121336"/>
    <lineage>
        <taxon>Bacteria</taxon>
        <taxon>Bacillati</taxon>
        <taxon>Bacillota</taxon>
        <taxon>Clostridia</taxon>
        <taxon>Eubacteriales</taxon>
        <taxon>Oscillospiraceae</taxon>
        <taxon>Thermoclostridium</taxon>
    </lineage>
</organism>
<dbReference type="InterPro" id="IPR050535">
    <property type="entry name" value="DNA_Repair-Maintenance_Comp"/>
</dbReference>
<dbReference type="InterPro" id="IPR029052">
    <property type="entry name" value="Metallo-depent_PP-like"/>
</dbReference>
<evidence type="ECO:0000313" key="4">
    <source>
        <dbReference type="Proteomes" id="UP000092971"/>
    </source>
</evidence>
<evidence type="ECO:0000313" key="3">
    <source>
        <dbReference type="EMBL" id="ANW99676.1"/>
    </source>
</evidence>
<dbReference type="Proteomes" id="UP000092971">
    <property type="component" value="Chromosome"/>
</dbReference>
<keyword evidence="1" id="KW-0378">Hydrolase</keyword>
<proteinExistence type="predicted"/>
<reference evidence="3 4" key="1">
    <citation type="submission" date="2016-02" db="EMBL/GenBank/DDBJ databases">
        <title>Comparison of Clostridium stercorarium subspecies using comparative genomics and transcriptomics.</title>
        <authorList>
            <person name="Schellenberg J."/>
            <person name="Thallinger G."/>
            <person name="Levin D.B."/>
            <person name="Zhang X."/>
            <person name="Alvare G."/>
            <person name="Fristensky B."/>
            <person name="Sparling R."/>
        </authorList>
    </citation>
    <scope>NUCLEOTIDE SEQUENCE [LARGE SCALE GENOMIC DNA]</scope>
    <source>
        <strain evidence="3 4">DSM 2910</strain>
    </source>
</reference>
<dbReference type="InterPro" id="IPR041796">
    <property type="entry name" value="Mre11_N"/>
</dbReference>
<name>A0A1B1YFY0_THEST</name>
<dbReference type="CDD" id="cd00840">
    <property type="entry name" value="MPP_Mre11_N"/>
    <property type="match status" value="1"/>
</dbReference>
<dbReference type="SUPFAM" id="SSF56300">
    <property type="entry name" value="Metallo-dependent phosphatases"/>
    <property type="match status" value="1"/>
</dbReference>
<dbReference type="PANTHER" id="PTHR30337:SF7">
    <property type="entry name" value="PHOSPHOESTERASE"/>
    <property type="match status" value="1"/>
</dbReference>
<dbReference type="AlphaFoldDB" id="A0A1B1YFY0"/>
<evidence type="ECO:0000256" key="1">
    <source>
        <dbReference type="ARBA" id="ARBA00022801"/>
    </source>
</evidence>
<dbReference type="GO" id="GO:0016787">
    <property type="term" value="F:hydrolase activity"/>
    <property type="evidence" value="ECO:0007669"/>
    <property type="project" value="UniProtKB-KW"/>
</dbReference>
<evidence type="ECO:0000259" key="2">
    <source>
        <dbReference type="Pfam" id="PF00149"/>
    </source>
</evidence>
<protein>
    <submittedName>
        <fullName evidence="3">Metallophosphoesterase</fullName>
    </submittedName>
</protein>
<dbReference type="OrthoDB" id="9773856at2"/>